<evidence type="ECO:0000313" key="3">
    <source>
        <dbReference type="EMBL" id="KGM51399.1"/>
    </source>
</evidence>
<evidence type="ECO:0000256" key="1">
    <source>
        <dbReference type="ARBA" id="ARBA00023125"/>
    </source>
</evidence>
<dbReference type="CDD" id="cd00093">
    <property type="entry name" value="HTH_XRE"/>
    <property type="match status" value="1"/>
</dbReference>
<dbReference type="InterPro" id="IPR050807">
    <property type="entry name" value="TransReg_Diox_bact_type"/>
</dbReference>
<evidence type="ECO:0000259" key="2">
    <source>
        <dbReference type="PROSITE" id="PS50943"/>
    </source>
</evidence>
<dbReference type="PANTHER" id="PTHR46797:SF1">
    <property type="entry name" value="METHYLPHOSPHONATE SYNTHASE"/>
    <property type="match status" value="1"/>
</dbReference>
<dbReference type="AlphaFoldDB" id="A0A0A0EM32"/>
<dbReference type="GO" id="GO:0003700">
    <property type="term" value="F:DNA-binding transcription factor activity"/>
    <property type="evidence" value="ECO:0007669"/>
    <property type="project" value="TreeGrafter"/>
</dbReference>
<dbReference type="InterPro" id="IPR001387">
    <property type="entry name" value="Cro/C1-type_HTH"/>
</dbReference>
<dbReference type="GO" id="GO:0005829">
    <property type="term" value="C:cytosol"/>
    <property type="evidence" value="ECO:0007669"/>
    <property type="project" value="TreeGrafter"/>
</dbReference>
<dbReference type="Proteomes" id="UP000030017">
    <property type="component" value="Unassembled WGS sequence"/>
</dbReference>
<dbReference type="PANTHER" id="PTHR46797">
    <property type="entry name" value="HTH-TYPE TRANSCRIPTIONAL REGULATOR"/>
    <property type="match status" value="1"/>
</dbReference>
<gene>
    <name evidence="3" type="ORF">N792_11760</name>
</gene>
<feature type="domain" description="HTH cro/C1-type" evidence="2">
    <location>
        <begin position="12"/>
        <end position="66"/>
    </location>
</feature>
<evidence type="ECO:0000313" key="4">
    <source>
        <dbReference type="Proteomes" id="UP000030017"/>
    </source>
</evidence>
<dbReference type="Pfam" id="PF01381">
    <property type="entry name" value="HTH_3"/>
    <property type="match status" value="1"/>
</dbReference>
<dbReference type="InterPro" id="IPR010982">
    <property type="entry name" value="Lambda_DNA-bd_dom_sf"/>
</dbReference>
<dbReference type="Gene3D" id="1.10.260.40">
    <property type="entry name" value="lambda repressor-like DNA-binding domains"/>
    <property type="match status" value="1"/>
</dbReference>
<dbReference type="EMBL" id="AVPS01000007">
    <property type="protein sequence ID" value="KGM51399.1"/>
    <property type="molecule type" value="Genomic_DNA"/>
</dbReference>
<sequence>MVRAPQQLGPLLRALRRQAGLTQADVAGQLGVSRQAVSELENRPESATFERLMKLCAVLGVEIALQPRVVSGPDMAPEW</sequence>
<organism evidence="3 4">
    <name type="scientific">Lysobacter concretionis Ko07 = DSM 16239</name>
    <dbReference type="NCBI Taxonomy" id="1122185"/>
    <lineage>
        <taxon>Bacteria</taxon>
        <taxon>Pseudomonadati</taxon>
        <taxon>Pseudomonadota</taxon>
        <taxon>Gammaproteobacteria</taxon>
        <taxon>Lysobacterales</taxon>
        <taxon>Lysobacteraceae</taxon>
        <taxon>Novilysobacter</taxon>
    </lineage>
</organism>
<dbReference type="PROSITE" id="PS50943">
    <property type="entry name" value="HTH_CROC1"/>
    <property type="match status" value="1"/>
</dbReference>
<proteinExistence type="predicted"/>
<dbReference type="SUPFAM" id="SSF47413">
    <property type="entry name" value="lambda repressor-like DNA-binding domains"/>
    <property type="match status" value="1"/>
</dbReference>
<name>A0A0A0EM32_9GAMM</name>
<dbReference type="SMART" id="SM00530">
    <property type="entry name" value="HTH_XRE"/>
    <property type="match status" value="1"/>
</dbReference>
<accession>A0A0A0EM32</accession>
<comment type="caution">
    <text evidence="3">The sequence shown here is derived from an EMBL/GenBank/DDBJ whole genome shotgun (WGS) entry which is preliminary data.</text>
</comment>
<keyword evidence="1" id="KW-0238">DNA-binding</keyword>
<keyword evidence="4" id="KW-1185">Reference proteome</keyword>
<dbReference type="eggNOG" id="COG1476">
    <property type="taxonomic scope" value="Bacteria"/>
</dbReference>
<protein>
    <submittedName>
        <fullName evidence="3">Transcriptional regulator</fullName>
    </submittedName>
</protein>
<dbReference type="STRING" id="1122185.N792_11760"/>
<reference evidence="3 4" key="1">
    <citation type="submission" date="2013-08" db="EMBL/GenBank/DDBJ databases">
        <title>Genome sequencing of Lysobacter.</title>
        <authorList>
            <person name="Zhang S."/>
            <person name="Wang G."/>
        </authorList>
    </citation>
    <scope>NUCLEOTIDE SEQUENCE [LARGE SCALE GENOMIC DNA]</scope>
    <source>
        <strain evidence="3 4">Ko07</strain>
    </source>
</reference>
<dbReference type="GO" id="GO:0003677">
    <property type="term" value="F:DNA binding"/>
    <property type="evidence" value="ECO:0007669"/>
    <property type="project" value="UniProtKB-KW"/>
</dbReference>